<accession>A0A6J7RPE8</accession>
<dbReference type="Pfam" id="PF14340">
    <property type="entry name" value="DUF4395"/>
    <property type="match status" value="1"/>
</dbReference>
<keyword evidence="1" id="KW-0472">Membrane</keyword>
<name>A0A6J7RPE8_9ZZZZ</name>
<organism evidence="5">
    <name type="scientific">freshwater metagenome</name>
    <dbReference type="NCBI Taxonomy" id="449393"/>
    <lineage>
        <taxon>unclassified sequences</taxon>
        <taxon>metagenomes</taxon>
        <taxon>ecological metagenomes</taxon>
    </lineage>
</organism>
<feature type="transmembrane region" description="Helical" evidence="1">
    <location>
        <begin position="100"/>
        <end position="123"/>
    </location>
</feature>
<reference evidence="5" key="1">
    <citation type="submission" date="2020-05" db="EMBL/GenBank/DDBJ databases">
        <authorList>
            <person name="Chiriac C."/>
            <person name="Salcher M."/>
            <person name="Ghai R."/>
            <person name="Kavagutti S V."/>
        </authorList>
    </citation>
    <scope>NUCLEOTIDE SEQUENCE</scope>
</reference>
<feature type="transmembrane region" description="Helical" evidence="1">
    <location>
        <begin position="26"/>
        <end position="50"/>
    </location>
</feature>
<evidence type="ECO:0000313" key="3">
    <source>
        <dbReference type="EMBL" id="CAB4846805.1"/>
    </source>
</evidence>
<sequence length="162" mass="16824">MTTINASTAATTPKLARQIDARGPRFGAILTTAVLALTLLTIPSTLSAVLLTLQAVVFGLGSIVGLHAQPYGIVFRTVVRPRLAAPTTFEDQAPPRFAQAVGFGFAIVGIVGFATGATVVVYIAVAFALAAAFLNAAFNFCLGCEMYLLGRRLIPGRSNAAL</sequence>
<protein>
    <submittedName>
        <fullName evidence="5">Unannotated protein</fullName>
    </submittedName>
</protein>
<dbReference type="InterPro" id="IPR025508">
    <property type="entry name" value="DUF4395"/>
</dbReference>
<feature type="transmembrane region" description="Helical" evidence="1">
    <location>
        <begin position="56"/>
        <end position="79"/>
    </location>
</feature>
<dbReference type="EMBL" id="CAFBND010000013">
    <property type="protein sequence ID" value="CAB4932334.1"/>
    <property type="molecule type" value="Genomic_DNA"/>
</dbReference>
<evidence type="ECO:0000259" key="2">
    <source>
        <dbReference type="Pfam" id="PF14340"/>
    </source>
</evidence>
<keyword evidence="1" id="KW-0812">Transmembrane</keyword>
<evidence type="ECO:0000313" key="4">
    <source>
        <dbReference type="EMBL" id="CAB4932334.1"/>
    </source>
</evidence>
<evidence type="ECO:0000256" key="1">
    <source>
        <dbReference type="SAM" id="Phobius"/>
    </source>
</evidence>
<dbReference type="EMBL" id="CAFBIZ010000022">
    <property type="protein sequence ID" value="CAB4846805.1"/>
    <property type="molecule type" value="Genomic_DNA"/>
</dbReference>
<feature type="domain" description="DUF4395" evidence="2">
    <location>
        <begin position="19"/>
        <end position="152"/>
    </location>
</feature>
<feature type="transmembrane region" description="Helical" evidence="1">
    <location>
        <begin position="129"/>
        <end position="149"/>
    </location>
</feature>
<dbReference type="EMBL" id="CAFBPU010000016">
    <property type="protein sequence ID" value="CAB5030853.1"/>
    <property type="molecule type" value="Genomic_DNA"/>
</dbReference>
<proteinExistence type="predicted"/>
<keyword evidence="1" id="KW-1133">Transmembrane helix</keyword>
<gene>
    <name evidence="3" type="ORF">UFOPK3268_00309</name>
    <name evidence="4" type="ORF">UFOPK3752_00514</name>
    <name evidence="5" type="ORF">UFOPK4150_00948</name>
</gene>
<dbReference type="AlphaFoldDB" id="A0A6J7RPE8"/>
<evidence type="ECO:0000313" key="5">
    <source>
        <dbReference type="EMBL" id="CAB5030853.1"/>
    </source>
</evidence>